<comment type="caution">
    <text evidence="2">The sequence shown here is derived from an EMBL/GenBank/DDBJ whole genome shotgun (WGS) entry which is preliminary data.</text>
</comment>
<protein>
    <recommendedName>
        <fullName evidence="4">Coth-domain-containing protein</fullName>
    </recommendedName>
</protein>
<evidence type="ECO:0000313" key="3">
    <source>
        <dbReference type="Proteomes" id="UP000193719"/>
    </source>
</evidence>
<dbReference type="Pfam" id="PF08757">
    <property type="entry name" value="CotH"/>
    <property type="match status" value="1"/>
</dbReference>
<dbReference type="OrthoDB" id="2130412at2759"/>
<keyword evidence="1" id="KW-0732">Signal</keyword>
<evidence type="ECO:0000256" key="1">
    <source>
        <dbReference type="SAM" id="SignalP"/>
    </source>
</evidence>
<evidence type="ECO:0000313" key="2">
    <source>
        <dbReference type="EMBL" id="ORX52071.1"/>
    </source>
</evidence>
<evidence type="ECO:0008006" key="4">
    <source>
        <dbReference type="Google" id="ProtNLM"/>
    </source>
</evidence>
<organism evidence="2 3">
    <name type="scientific">Piromyces finnis</name>
    <dbReference type="NCBI Taxonomy" id="1754191"/>
    <lineage>
        <taxon>Eukaryota</taxon>
        <taxon>Fungi</taxon>
        <taxon>Fungi incertae sedis</taxon>
        <taxon>Chytridiomycota</taxon>
        <taxon>Chytridiomycota incertae sedis</taxon>
        <taxon>Neocallimastigomycetes</taxon>
        <taxon>Neocallimastigales</taxon>
        <taxon>Neocallimastigaceae</taxon>
        <taxon>Piromyces</taxon>
    </lineage>
</organism>
<feature type="signal peptide" evidence="1">
    <location>
        <begin position="1"/>
        <end position="18"/>
    </location>
</feature>
<name>A0A1Y1VBN9_9FUNG</name>
<dbReference type="AlphaFoldDB" id="A0A1Y1VBN9"/>
<keyword evidence="3" id="KW-1185">Reference proteome</keyword>
<sequence>MRVLSTSLLLTTLVSVYSKSIENHTIVFNLESGFYNNDSIELQIKSSDSNASIYYTLDGSIPSENSTLYENPIILKNKSEDENVLSAILNIEPTKKKFKPTKKITKGNVIRAIAKFSDASYSEVISGTYFVGLDRQKLYGDFPVISIITDPDNLFDYEKGIYVLGKTYDDYIASNVQSYYPKGNFSNKGRESERPATIEYLPFNDNQKGFKQNVGIRIMGNASRLSVQKSFRVLCREEYGKKSLKYELIPNNMRSDGTGPVTKYKSFNIRNGGNDNEFMKYRDIALQTLISNRDFETQQSDIAIAFIDGEYWGVYQLSEDYSDNYIANNYDINSDNVVIIKKNKVEAGEEDDKKLFDETMNYIYSNDLSVDVNYSNLLKSFDIDNFAWYTAFIIYIGSVDCILQDNNWAMWRVRTPDQNTLNADGKWRMLTYDTEFSSGLYSDGTKFDDTILYDIFNKANSNPRFGVKLLKAFIENKEFKNLFINALSDVRNIDFEASRVNDYIDNMYNRTAPLMLDNYNRFGPDYVLYFPEKYYTSQVEYFKTYLTGRYNVFMKHIEKTFKFKPAVTVSVISNDYRKGSFKVNHGWKLHNKKYEGEYFRENILYLTAVPVEGETFRYWKMKNCKLADSSYGPVDGIQSNKTTIGIYPSYGCRLTAFYK</sequence>
<reference evidence="2 3" key="2">
    <citation type="submission" date="2016-08" db="EMBL/GenBank/DDBJ databases">
        <title>Pervasive Adenine N6-methylation of Active Genes in Fungi.</title>
        <authorList>
            <consortium name="DOE Joint Genome Institute"/>
            <person name="Mondo S.J."/>
            <person name="Dannebaum R.O."/>
            <person name="Kuo R.C."/>
            <person name="Labutti K."/>
            <person name="Haridas S."/>
            <person name="Kuo A."/>
            <person name="Salamov A."/>
            <person name="Ahrendt S.R."/>
            <person name="Lipzen A."/>
            <person name="Sullivan W."/>
            <person name="Andreopoulos W.B."/>
            <person name="Clum A."/>
            <person name="Lindquist E."/>
            <person name="Daum C."/>
            <person name="Ramamoorthy G.K."/>
            <person name="Gryganskyi A."/>
            <person name="Culley D."/>
            <person name="Magnuson J.K."/>
            <person name="James T.Y."/>
            <person name="O'Malley M.A."/>
            <person name="Stajich J.E."/>
            <person name="Spatafora J.W."/>
            <person name="Visel A."/>
            <person name="Grigoriev I.V."/>
        </authorList>
    </citation>
    <scope>NUCLEOTIDE SEQUENCE [LARGE SCALE GENOMIC DNA]</scope>
    <source>
        <strain evidence="3">finn</strain>
    </source>
</reference>
<accession>A0A1Y1VBN9</accession>
<dbReference type="Proteomes" id="UP000193719">
    <property type="component" value="Unassembled WGS sequence"/>
</dbReference>
<dbReference type="EMBL" id="MCFH01000016">
    <property type="protein sequence ID" value="ORX52071.1"/>
    <property type="molecule type" value="Genomic_DNA"/>
</dbReference>
<gene>
    <name evidence="2" type="ORF">BCR36DRAFT_582589</name>
</gene>
<dbReference type="Pfam" id="PF13287">
    <property type="entry name" value="Fn3_assoc"/>
    <property type="match status" value="1"/>
</dbReference>
<dbReference type="InterPro" id="IPR014867">
    <property type="entry name" value="Spore_coat_CotH_CotH2/3/7"/>
</dbReference>
<proteinExistence type="predicted"/>
<dbReference type="InterPro" id="IPR026876">
    <property type="entry name" value="Fn3_assoc_repeat"/>
</dbReference>
<reference evidence="2 3" key="1">
    <citation type="submission" date="2016-08" db="EMBL/GenBank/DDBJ databases">
        <title>Genomes of anaerobic fungi encode conserved fungal cellulosomes for biomass hydrolysis.</title>
        <authorList>
            <consortium name="DOE Joint Genome Institute"/>
            <person name="Haitjema C.H."/>
            <person name="Gilmore S.P."/>
            <person name="Henske J.K."/>
            <person name="Solomon K.V."/>
            <person name="De Groot R."/>
            <person name="Kuo A."/>
            <person name="Mondo S.J."/>
            <person name="Salamov A.A."/>
            <person name="Labutti K."/>
            <person name="Zhao Z."/>
            <person name="Chiniquy J."/>
            <person name="Barry K."/>
            <person name="Brewer H.M."/>
            <person name="Purvine S.O."/>
            <person name="Wright A.T."/>
            <person name="Boxma B."/>
            <person name="Van Alen T."/>
            <person name="Hackstein J.H."/>
            <person name="Baker S.E."/>
            <person name="Grigoriev I.V."/>
            <person name="O'Malley M.A."/>
        </authorList>
    </citation>
    <scope>NUCLEOTIDE SEQUENCE [LARGE SCALE GENOMIC DNA]</scope>
    <source>
        <strain evidence="3">finn</strain>
    </source>
</reference>
<feature type="chain" id="PRO_5010984270" description="Coth-domain-containing protein" evidence="1">
    <location>
        <begin position="19"/>
        <end position="659"/>
    </location>
</feature>